<dbReference type="GO" id="GO:0016301">
    <property type="term" value="F:kinase activity"/>
    <property type="evidence" value="ECO:0007669"/>
    <property type="project" value="UniProtKB-KW"/>
</dbReference>
<dbReference type="Gene3D" id="1.10.510.10">
    <property type="entry name" value="Transferase(Phosphotransferase) domain 1"/>
    <property type="match status" value="1"/>
</dbReference>
<evidence type="ECO:0000256" key="1">
    <source>
        <dbReference type="SAM" id="MobiDB-lite"/>
    </source>
</evidence>
<dbReference type="SUPFAM" id="SSF56112">
    <property type="entry name" value="Protein kinase-like (PK-like)"/>
    <property type="match status" value="1"/>
</dbReference>
<reference evidence="3 4" key="1">
    <citation type="submission" date="2021-06" db="EMBL/GenBank/DDBJ databases">
        <title>Actinoplanes lichenicola sp. nov., and Actinoplanes ovalisporus sp. nov., isolated from lichen in Thailand.</title>
        <authorList>
            <person name="Saeng-In P."/>
            <person name="Kanchanasin P."/>
            <person name="Yuki M."/>
            <person name="Kudo T."/>
            <person name="Ohkuma M."/>
            <person name="Phongsopitanun W."/>
            <person name="Tanasupawat S."/>
        </authorList>
    </citation>
    <scope>NUCLEOTIDE SEQUENCE [LARGE SCALE GENOMIC DNA]</scope>
    <source>
        <strain evidence="3 4">NBRC 110975</strain>
    </source>
</reference>
<dbReference type="InterPro" id="IPR051681">
    <property type="entry name" value="Ser/Thr_Kinases-Pseudokinases"/>
</dbReference>
<feature type="region of interest" description="Disordered" evidence="1">
    <location>
        <begin position="331"/>
        <end position="363"/>
    </location>
</feature>
<dbReference type="PANTHER" id="PTHR44329">
    <property type="entry name" value="SERINE/THREONINE-PROTEIN KINASE TNNI3K-RELATED"/>
    <property type="match status" value="1"/>
</dbReference>
<feature type="domain" description="Protein kinase" evidence="2">
    <location>
        <begin position="11"/>
        <end position="253"/>
    </location>
</feature>
<name>A0ABS5YKV0_9ACTN</name>
<proteinExistence type="predicted"/>
<dbReference type="InterPro" id="IPR000719">
    <property type="entry name" value="Prot_kinase_dom"/>
</dbReference>
<dbReference type="PROSITE" id="PS50011">
    <property type="entry name" value="PROTEIN_KINASE_DOM"/>
    <property type="match status" value="1"/>
</dbReference>
<keyword evidence="3" id="KW-0418">Kinase</keyword>
<dbReference type="PANTHER" id="PTHR44329:SF214">
    <property type="entry name" value="PROTEIN KINASE DOMAIN-CONTAINING PROTEIN"/>
    <property type="match status" value="1"/>
</dbReference>
<gene>
    <name evidence="3" type="ORF">KOI35_11365</name>
</gene>
<comment type="caution">
    <text evidence="3">The sequence shown here is derived from an EMBL/GenBank/DDBJ whole genome shotgun (WGS) entry which is preliminary data.</text>
</comment>
<dbReference type="InterPro" id="IPR011009">
    <property type="entry name" value="Kinase-like_dom_sf"/>
</dbReference>
<evidence type="ECO:0000313" key="4">
    <source>
        <dbReference type="Proteomes" id="UP001519654"/>
    </source>
</evidence>
<dbReference type="EMBL" id="JAHKKG010000003">
    <property type="protein sequence ID" value="MBU2664090.1"/>
    <property type="molecule type" value="Genomic_DNA"/>
</dbReference>
<sequence length="590" mass="60360">MADEEWLGADYRLHEVISQGALAVVRRATARNGGPELAATLFRPELAGDEQVREAFARSFTWVLHPAVVEVRGLVAEPLALVTELVDGVSLRRWLTLNGGTRPAAEAVHIAGQIAAALAAAHERTILHLNLTPATVQILRGTQPPVVKVSDFGVSALLIELGVVAPAPAYAAPEIRSGGLATPAADVYSLGVLTAEIISGVRPESARSDLSGLPPSVVSVVRKMLADEPWSRPSAAGVAAQFRSLAGQLAPALPVASPAALSVDAPAARSVDAPAARSVGAPAALSVDAPAAGSEILDGQVVGFSGSPVVGPWVESDDSWVESESVFVTSSVPGPATPGPGTPLGRPGRVHAITNPPPAPRRRLGWSRTRTVIASSAATLVAATVLAVNLDAGANDQPIAGPTVSASPSAAVSTTVVTPPPVVKETLAQPAAPKRGTYAAHLPDKAGTLYVGVRDGVVVSYMCDGKRIEAWFHGTAANGSVSAKGKNGQLTGVYTSAGMTGQVTVKGKTYAYDIPTVTKPSALYRASSKVRNAKVDGAWIVLPNGEQVGVLTVGETTGQATFLNTTSNTTVVSGTTVTAKKFDVETGVGF</sequence>
<protein>
    <submittedName>
        <fullName evidence="3">Protein kinase</fullName>
    </submittedName>
</protein>
<dbReference type="RefSeq" id="WP_215786329.1">
    <property type="nucleotide sequence ID" value="NZ_JAHKKG010000003.1"/>
</dbReference>
<dbReference type="Proteomes" id="UP001519654">
    <property type="component" value="Unassembled WGS sequence"/>
</dbReference>
<evidence type="ECO:0000313" key="3">
    <source>
        <dbReference type="EMBL" id="MBU2664090.1"/>
    </source>
</evidence>
<keyword evidence="4" id="KW-1185">Reference proteome</keyword>
<dbReference type="Pfam" id="PF00069">
    <property type="entry name" value="Pkinase"/>
    <property type="match status" value="1"/>
</dbReference>
<accession>A0ABS5YKV0</accession>
<dbReference type="Gene3D" id="3.30.200.20">
    <property type="entry name" value="Phosphorylase Kinase, domain 1"/>
    <property type="match status" value="1"/>
</dbReference>
<evidence type="ECO:0000259" key="2">
    <source>
        <dbReference type="PROSITE" id="PS50011"/>
    </source>
</evidence>
<organism evidence="3 4">
    <name type="scientific">Paractinoplanes bogorensis</name>
    <dbReference type="NCBI Taxonomy" id="1610840"/>
    <lineage>
        <taxon>Bacteria</taxon>
        <taxon>Bacillati</taxon>
        <taxon>Actinomycetota</taxon>
        <taxon>Actinomycetes</taxon>
        <taxon>Micromonosporales</taxon>
        <taxon>Micromonosporaceae</taxon>
        <taxon>Paractinoplanes</taxon>
    </lineage>
</organism>
<keyword evidence="3" id="KW-0808">Transferase</keyword>